<proteinExistence type="predicted"/>
<organism evidence="1 2">
    <name type="scientific">Burkholderia ambifaria MEX-5</name>
    <dbReference type="NCBI Taxonomy" id="396597"/>
    <lineage>
        <taxon>Bacteria</taxon>
        <taxon>Pseudomonadati</taxon>
        <taxon>Pseudomonadota</taxon>
        <taxon>Betaproteobacteria</taxon>
        <taxon>Burkholderiales</taxon>
        <taxon>Burkholderiaceae</taxon>
        <taxon>Burkholderia</taxon>
        <taxon>Burkholderia cepacia complex</taxon>
    </lineage>
</organism>
<accession>B1TDP1</accession>
<dbReference type="EMBL" id="ABLK01000301">
    <property type="protein sequence ID" value="EDT38315.1"/>
    <property type="molecule type" value="Genomic_DNA"/>
</dbReference>
<evidence type="ECO:0000313" key="1">
    <source>
        <dbReference type="EMBL" id="EDT38315.1"/>
    </source>
</evidence>
<dbReference type="Proteomes" id="UP000004814">
    <property type="component" value="Unassembled WGS sequence"/>
</dbReference>
<protein>
    <submittedName>
        <fullName evidence="1">Uncharacterized protein</fullName>
    </submittedName>
</protein>
<reference evidence="1 2" key="1">
    <citation type="submission" date="2008-03" db="EMBL/GenBank/DDBJ databases">
        <title>Sequencing of the draft genome and assembly of Burkholderia ambifaria MEX-5.</title>
        <authorList>
            <consortium name="US DOE Joint Genome Institute (JGI-PGF)"/>
            <person name="Copeland A."/>
            <person name="Lucas S."/>
            <person name="Lapidus A."/>
            <person name="Glavina del Rio T."/>
            <person name="Dalin E."/>
            <person name="Tice H."/>
            <person name="Bruce D."/>
            <person name="Goodwin L."/>
            <person name="Pitluck S."/>
            <person name="Larimer F."/>
            <person name="Land M.L."/>
            <person name="Hauser L."/>
            <person name="Tiedje J."/>
            <person name="Richardson P."/>
        </authorList>
    </citation>
    <scope>NUCLEOTIDE SEQUENCE [LARGE SCALE GENOMIC DNA]</scope>
    <source>
        <strain evidence="1 2">MEX-5</strain>
    </source>
</reference>
<dbReference type="PATRIC" id="fig|396597.7.peg.1623"/>
<sequence>MVGETGGVNEPIAWVIADARQGYTIAAHCRTDFDVRA</sequence>
<comment type="caution">
    <text evidence="1">The sequence shown here is derived from an EMBL/GenBank/DDBJ whole genome shotgun (WGS) entry which is preliminary data.</text>
</comment>
<dbReference type="AlphaFoldDB" id="B1TDP1"/>
<name>B1TDP1_9BURK</name>
<gene>
    <name evidence="1" type="ORF">BamMEX5DRAFT_5907</name>
</gene>
<evidence type="ECO:0000313" key="2">
    <source>
        <dbReference type="Proteomes" id="UP000004814"/>
    </source>
</evidence>